<dbReference type="InterPro" id="IPR052609">
    <property type="entry name" value="Ribosome_Biogenesis_Reg"/>
</dbReference>
<keyword evidence="3" id="KW-1185">Reference proteome</keyword>
<sequence length="1249" mass="144509">MRHKQGKSAVKYIKDKLESDIFTELNSTIQNLKLNNENSQSILMKWTETLDKVLNDNLYQAKNDDISRQHREILEKITSHIISIANFGVSENYSLIFKLFDILLQIEYSIIQQHIDSVWRIILVSQIESADSCVELLKRLLEIYAKSREMNLYIKDLISALSNIQMDANMILKTPLFCPVILDEFSSKVANNVSMPQAIEIITSLTSEVCDVCLSGFIEHSKFAKLLNKRRKLEKERASDVKTVQIIEPLILLMSSFLKALRITVSFKDELEKEFQAIFDRFIYPILSCDYGDKDELLCGKMTYAALSLHHVLVDISLIYWKNTSTPHFMTILCGNTFKNPKSMLFLNKVRLQHVHRSISSINYRNNTNNDSDDSIIILRKLIESVLYTLKEPENLDVGWTGKLVDLDNKNFAVANCMTILGDWLDVVSNVCHEHHLAPIVRFIINWSITCSSVYLQPLKEISVRTLCLQLLKSAEFFELKSLRNIFVKIYLEEIYNCFQHIRDEEMISNGNHKELDMILLISLQGQQSEKSNLMDNVTSCFNNSFNNINQNFCVSLKSIDKIAKFIALLHLFSMEYFTKQEIGNLSLVILLIDKWVSVLKTESYEEVTSTIKCSILCRSLIRKFIAYTNKKDDVLKKDASFIMWWISSINAYQKYITGYTDDLGHDDVAVIQNLFENFTQITCQTFALIIRQILVGYPDDDGDKINYLDTFVDYFKNLYDDAEKSIPEMKGSFMSSSNDVRWRFTFEFLSLGIEFAEARKYSKNGRIDRENSVWRLFLTLQSIVKNILNGILSDVLDKSLQEIQNSSDLSWKESLSLELGNKLKTYKICLQYYHLDKNSESEVIKEASSMVSMLLKIFKITTSMLRTGSMELDKIPDNEVLILKHCVTLLSVVIDLTSLIEFVFITNISHQTFTLVCDLMNIFHNEGSNCEVMKELEAIFNSIISRGSNEIYDNLANIILVKIEDFPFSNDTSKYDLIFLIHLIDVFLRNSNHGQLRRLEQKLPNLLCGICGMAELVDKVTLGIQTLRISKFLICHRAFSFQSTDIGIVLSIVITLTSPKRHYEDHEYKELFEEICYLLYNILIHRCEQLIHTIPTFIFIIQGMFHCFKKNTRSIKNNLKEIQQKEQQSGNRYISWWEVHLKEPLSIESAKTFARLLTMISHVKKPGNKAFIKHLPSLLSEYIHIQTSNSILELNIKDVLKNGIYSLLDLCGQFERDMIMVSLDLVGKSLFKSLWTEYNKDWKYVGRG</sequence>
<dbReference type="Proteomes" id="UP000789375">
    <property type="component" value="Unassembled WGS sequence"/>
</dbReference>
<gene>
    <name evidence="2" type="ORF">FMOSSE_LOCUS8670</name>
</gene>
<proteinExistence type="predicted"/>
<dbReference type="EMBL" id="CAJVPP010002300">
    <property type="protein sequence ID" value="CAG8595533.1"/>
    <property type="molecule type" value="Genomic_DNA"/>
</dbReference>
<evidence type="ECO:0000313" key="3">
    <source>
        <dbReference type="Proteomes" id="UP000789375"/>
    </source>
</evidence>
<dbReference type="PANTHER" id="PTHR15682:SF2">
    <property type="entry name" value="UNHEALTHY RIBOSOME BIOGENESIS PROTEIN 2 HOMOLOG"/>
    <property type="match status" value="1"/>
</dbReference>
<dbReference type="InterPro" id="IPR018849">
    <property type="entry name" value="Urb2/Npa2_C"/>
</dbReference>
<dbReference type="GO" id="GO:0005730">
    <property type="term" value="C:nucleolus"/>
    <property type="evidence" value="ECO:0007669"/>
    <property type="project" value="TreeGrafter"/>
</dbReference>
<reference evidence="2" key="1">
    <citation type="submission" date="2021-06" db="EMBL/GenBank/DDBJ databases">
        <authorList>
            <person name="Kallberg Y."/>
            <person name="Tangrot J."/>
            <person name="Rosling A."/>
        </authorList>
    </citation>
    <scope>NUCLEOTIDE SEQUENCE</scope>
    <source>
        <strain evidence="2">87-6 pot B 2015</strain>
    </source>
</reference>
<feature type="domain" description="Nucleolar 27S pre-rRNA processing Urb2/Npa2 C-terminal" evidence="1">
    <location>
        <begin position="1030"/>
        <end position="1247"/>
    </location>
</feature>
<dbReference type="Pfam" id="PF10441">
    <property type="entry name" value="Urb2"/>
    <property type="match status" value="1"/>
</dbReference>
<comment type="caution">
    <text evidence="2">The sequence shown here is derived from an EMBL/GenBank/DDBJ whole genome shotgun (WGS) entry which is preliminary data.</text>
</comment>
<accession>A0A9N9GBW8</accession>
<dbReference type="PANTHER" id="PTHR15682">
    <property type="entry name" value="UNHEALTHY RIBOSOME BIOGENESIS PROTEIN 2 HOMOLOG"/>
    <property type="match status" value="1"/>
</dbReference>
<organism evidence="2 3">
    <name type="scientific">Funneliformis mosseae</name>
    <name type="common">Endomycorrhizal fungus</name>
    <name type="synonym">Glomus mosseae</name>
    <dbReference type="NCBI Taxonomy" id="27381"/>
    <lineage>
        <taxon>Eukaryota</taxon>
        <taxon>Fungi</taxon>
        <taxon>Fungi incertae sedis</taxon>
        <taxon>Mucoromycota</taxon>
        <taxon>Glomeromycotina</taxon>
        <taxon>Glomeromycetes</taxon>
        <taxon>Glomerales</taxon>
        <taxon>Glomeraceae</taxon>
        <taxon>Funneliformis</taxon>
    </lineage>
</organism>
<evidence type="ECO:0000259" key="1">
    <source>
        <dbReference type="Pfam" id="PF10441"/>
    </source>
</evidence>
<evidence type="ECO:0000313" key="2">
    <source>
        <dbReference type="EMBL" id="CAG8595533.1"/>
    </source>
</evidence>
<protein>
    <submittedName>
        <fullName evidence="2">15709_t:CDS:1</fullName>
    </submittedName>
</protein>
<dbReference type="AlphaFoldDB" id="A0A9N9GBW8"/>
<dbReference type="GO" id="GO:0042254">
    <property type="term" value="P:ribosome biogenesis"/>
    <property type="evidence" value="ECO:0007669"/>
    <property type="project" value="TreeGrafter"/>
</dbReference>
<name>A0A9N9GBW8_FUNMO</name>